<dbReference type="Pfam" id="PF00078">
    <property type="entry name" value="RVT_1"/>
    <property type="match status" value="1"/>
</dbReference>
<protein>
    <recommendedName>
        <fullName evidence="1">Reverse transcriptase domain-containing protein</fullName>
    </recommendedName>
</protein>
<evidence type="ECO:0000259" key="1">
    <source>
        <dbReference type="Pfam" id="PF00078"/>
    </source>
</evidence>
<keyword evidence="3" id="KW-1185">Reference proteome</keyword>
<name>A0AAQ3UNT7_PASNO</name>
<evidence type="ECO:0000313" key="2">
    <source>
        <dbReference type="EMBL" id="WVZ95943.1"/>
    </source>
</evidence>
<dbReference type="AlphaFoldDB" id="A0AAQ3UNT7"/>
<accession>A0AAQ3UNT7</accession>
<evidence type="ECO:0000313" key="3">
    <source>
        <dbReference type="Proteomes" id="UP001341281"/>
    </source>
</evidence>
<feature type="domain" description="Reverse transcriptase" evidence="1">
    <location>
        <begin position="79"/>
        <end position="160"/>
    </location>
</feature>
<dbReference type="Proteomes" id="UP001341281">
    <property type="component" value="Chromosome 10"/>
</dbReference>
<dbReference type="InterPro" id="IPR000477">
    <property type="entry name" value="RT_dom"/>
</dbReference>
<dbReference type="CDD" id="cd01650">
    <property type="entry name" value="RT_nLTR_like"/>
    <property type="match status" value="1"/>
</dbReference>
<gene>
    <name evidence="2" type="ORF">U9M48_041644</name>
</gene>
<reference evidence="2 3" key="1">
    <citation type="submission" date="2024-02" db="EMBL/GenBank/DDBJ databases">
        <title>High-quality chromosome-scale genome assembly of Pensacola bahiagrass (Paspalum notatum Flugge var. saurae).</title>
        <authorList>
            <person name="Vega J.M."/>
            <person name="Podio M."/>
            <person name="Orjuela J."/>
            <person name="Siena L.A."/>
            <person name="Pessino S.C."/>
            <person name="Combes M.C."/>
            <person name="Mariac C."/>
            <person name="Albertini E."/>
            <person name="Pupilli F."/>
            <person name="Ortiz J.P.A."/>
            <person name="Leblanc O."/>
        </authorList>
    </citation>
    <scope>NUCLEOTIDE SEQUENCE [LARGE SCALE GENOMIC DNA]</scope>
    <source>
        <strain evidence="2">R1</strain>
        <tissue evidence="2">Leaf</tissue>
    </source>
</reference>
<proteinExistence type="predicted"/>
<sequence length="326" mass="38089">MLTRKFEEEEVRRAIFQMETNKAPGLDGFPPEFYQVFWNIIKNYLMTLFEDFHEGMLNINSLNFGTIILLPKSVDAKQIRQYRPICLLNVSFKIFTKVATNRISQVAQKIIRPSQTAFLPGRYIMEGAVILHETLHELHKKKENGVIFKIDFWKAYDKVKYVGSYPRKSEGLIHLVDGCLSILQYVNGTVIFMHHNLEEARNMKLLLCAFEQISIKVNFSASAKQRRLNTLNCSAVKYLGIPMHYRKLRNADWGSVEDKFEKQLNSWKGKLLYVGGQLVLINSVLSSLPMFMMSILEVPRGVLEKMDYYRSRFFWQNDQHKKKNTN</sequence>
<dbReference type="PANTHER" id="PTHR19446">
    <property type="entry name" value="REVERSE TRANSCRIPTASES"/>
    <property type="match status" value="1"/>
</dbReference>
<dbReference type="EMBL" id="CP144754">
    <property type="protein sequence ID" value="WVZ95943.1"/>
    <property type="molecule type" value="Genomic_DNA"/>
</dbReference>
<organism evidence="2 3">
    <name type="scientific">Paspalum notatum var. saurae</name>
    <dbReference type="NCBI Taxonomy" id="547442"/>
    <lineage>
        <taxon>Eukaryota</taxon>
        <taxon>Viridiplantae</taxon>
        <taxon>Streptophyta</taxon>
        <taxon>Embryophyta</taxon>
        <taxon>Tracheophyta</taxon>
        <taxon>Spermatophyta</taxon>
        <taxon>Magnoliopsida</taxon>
        <taxon>Liliopsida</taxon>
        <taxon>Poales</taxon>
        <taxon>Poaceae</taxon>
        <taxon>PACMAD clade</taxon>
        <taxon>Panicoideae</taxon>
        <taxon>Andropogonodae</taxon>
        <taxon>Paspaleae</taxon>
        <taxon>Paspalinae</taxon>
        <taxon>Paspalum</taxon>
    </lineage>
</organism>